<keyword evidence="2" id="KW-1185">Reference proteome</keyword>
<comment type="caution">
    <text evidence="1">The sequence shown here is derived from an EMBL/GenBank/DDBJ whole genome shotgun (WGS) entry which is preliminary data.</text>
</comment>
<gene>
    <name evidence="1" type="ORF">MLD38_003863</name>
</gene>
<sequence>MDVDNGGMTKDIDDAPSLSPSKGVANSDKANSSLVPVTAVDPTLGLQGAEIEKIDSPVPSNLKNVSLDTALPMNNIEDPSASHQKPENNENLLLFAMEMMYPSPAQETQSYTLVLLSEGEISRVVTILYL</sequence>
<proteinExistence type="predicted"/>
<dbReference type="EMBL" id="CM042881">
    <property type="protein sequence ID" value="KAI4385874.1"/>
    <property type="molecule type" value="Genomic_DNA"/>
</dbReference>
<organism evidence="1 2">
    <name type="scientific">Melastoma candidum</name>
    <dbReference type="NCBI Taxonomy" id="119954"/>
    <lineage>
        <taxon>Eukaryota</taxon>
        <taxon>Viridiplantae</taxon>
        <taxon>Streptophyta</taxon>
        <taxon>Embryophyta</taxon>
        <taxon>Tracheophyta</taxon>
        <taxon>Spermatophyta</taxon>
        <taxon>Magnoliopsida</taxon>
        <taxon>eudicotyledons</taxon>
        <taxon>Gunneridae</taxon>
        <taxon>Pentapetalae</taxon>
        <taxon>rosids</taxon>
        <taxon>malvids</taxon>
        <taxon>Myrtales</taxon>
        <taxon>Melastomataceae</taxon>
        <taxon>Melastomatoideae</taxon>
        <taxon>Melastomateae</taxon>
        <taxon>Melastoma</taxon>
    </lineage>
</organism>
<evidence type="ECO:0000313" key="1">
    <source>
        <dbReference type="EMBL" id="KAI4385874.1"/>
    </source>
</evidence>
<reference evidence="2" key="1">
    <citation type="journal article" date="2023" name="Front. Plant Sci.">
        <title>Chromosomal-level genome assembly of Melastoma candidum provides insights into trichome evolution.</title>
        <authorList>
            <person name="Zhong Y."/>
            <person name="Wu W."/>
            <person name="Sun C."/>
            <person name="Zou P."/>
            <person name="Liu Y."/>
            <person name="Dai S."/>
            <person name="Zhou R."/>
        </authorList>
    </citation>
    <scope>NUCLEOTIDE SEQUENCE [LARGE SCALE GENOMIC DNA]</scope>
</reference>
<dbReference type="Proteomes" id="UP001057402">
    <property type="component" value="Chromosome 2"/>
</dbReference>
<accession>A0ACB9S407</accession>
<protein>
    <submittedName>
        <fullName evidence="1">Uncharacterized protein</fullName>
    </submittedName>
</protein>
<evidence type="ECO:0000313" key="2">
    <source>
        <dbReference type="Proteomes" id="UP001057402"/>
    </source>
</evidence>
<name>A0ACB9S407_9MYRT</name>